<dbReference type="SMART" id="SM00054">
    <property type="entry name" value="EFh"/>
    <property type="match status" value="3"/>
</dbReference>
<dbReference type="Gene3D" id="1.10.238.10">
    <property type="entry name" value="EF-hand"/>
    <property type="match status" value="1"/>
</dbReference>
<keyword evidence="1" id="KW-0677">Repeat</keyword>
<dbReference type="InterPro" id="IPR011992">
    <property type="entry name" value="EF-hand-dom_pair"/>
</dbReference>
<dbReference type="CDD" id="cd00051">
    <property type="entry name" value="EFh"/>
    <property type="match status" value="1"/>
</dbReference>
<dbReference type="Pfam" id="PF13202">
    <property type="entry name" value="EF-hand_5"/>
    <property type="match status" value="1"/>
</dbReference>
<gene>
    <name evidence="4" type="ORF">Ctob_008396</name>
</gene>
<name>A0A0M0JY82_9EUKA</name>
<evidence type="ECO:0000259" key="3">
    <source>
        <dbReference type="PROSITE" id="PS50222"/>
    </source>
</evidence>
<accession>A0A0M0JY82</accession>
<sequence length="186" mass="19748">MPKPKSKETLGLDDEAIFAAAGSGALPINDDELSAAFDFLDVDGSGRLTGAGIKHRLGAFFSNLPQKEIKLLLGEGPFTKDSLRKLLATNDLGTYDPVREAFRAYDPNGTGFADPEMLRSIFETLGYGPINEEDIKVLIETADADRDGKIGLEDFRKMMKTGARPEGAAVGSGIAAMKGGVAPPES</sequence>
<dbReference type="InterPro" id="IPR002048">
    <property type="entry name" value="EF_hand_dom"/>
</dbReference>
<protein>
    <recommendedName>
        <fullName evidence="3">EF-hand domain-containing protein</fullName>
    </recommendedName>
</protein>
<keyword evidence="2" id="KW-0106">Calcium</keyword>
<feature type="domain" description="EF-hand" evidence="3">
    <location>
        <begin position="130"/>
        <end position="165"/>
    </location>
</feature>
<proteinExistence type="predicted"/>
<dbReference type="PANTHER" id="PTHR23050">
    <property type="entry name" value="CALCIUM BINDING PROTEIN"/>
    <property type="match status" value="1"/>
</dbReference>
<dbReference type="Pfam" id="PF13499">
    <property type="entry name" value="EF-hand_7"/>
    <property type="match status" value="1"/>
</dbReference>
<evidence type="ECO:0000313" key="4">
    <source>
        <dbReference type="EMBL" id="KOO31524.1"/>
    </source>
</evidence>
<dbReference type="SUPFAM" id="SSF47473">
    <property type="entry name" value="EF-hand"/>
    <property type="match status" value="1"/>
</dbReference>
<dbReference type="GO" id="GO:0005509">
    <property type="term" value="F:calcium ion binding"/>
    <property type="evidence" value="ECO:0007669"/>
    <property type="project" value="InterPro"/>
</dbReference>
<evidence type="ECO:0000256" key="1">
    <source>
        <dbReference type="ARBA" id="ARBA00022737"/>
    </source>
</evidence>
<dbReference type="EMBL" id="JWZX01001993">
    <property type="protein sequence ID" value="KOO31524.1"/>
    <property type="molecule type" value="Genomic_DNA"/>
</dbReference>
<feature type="domain" description="EF-hand" evidence="3">
    <location>
        <begin position="93"/>
        <end position="128"/>
    </location>
</feature>
<dbReference type="PROSITE" id="PS00018">
    <property type="entry name" value="EF_HAND_1"/>
    <property type="match status" value="1"/>
</dbReference>
<comment type="caution">
    <text evidence="4">The sequence shown here is derived from an EMBL/GenBank/DDBJ whole genome shotgun (WGS) entry which is preliminary data.</text>
</comment>
<dbReference type="InterPro" id="IPR050145">
    <property type="entry name" value="Centrin_CML-like"/>
</dbReference>
<evidence type="ECO:0000256" key="2">
    <source>
        <dbReference type="ARBA" id="ARBA00022837"/>
    </source>
</evidence>
<organism evidence="4 5">
    <name type="scientific">Chrysochromulina tobinii</name>
    <dbReference type="NCBI Taxonomy" id="1460289"/>
    <lineage>
        <taxon>Eukaryota</taxon>
        <taxon>Haptista</taxon>
        <taxon>Haptophyta</taxon>
        <taxon>Prymnesiophyceae</taxon>
        <taxon>Prymnesiales</taxon>
        <taxon>Chrysochromulinaceae</taxon>
        <taxon>Chrysochromulina</taxon>
    </lineage>
</organism>
<dbReference type="OrthoDB" id="26525at2759"/>
<dbReference type="Proteomes" id="UP000037460">
    <property type="component" value="Unassembled WGS sequence"/>
</dbReference>
<dbReference type="PROSITE" id="PS50222">
    <property type="entry name" value="EF_HAND_2"/>
    <property type="match status" value="2"/>
</dbReference>
<dbReference type="AlphaFoldDB" id="A0A0M0JY82"/>
<keyword evidence="5" id="KW-1185">Reference proteome</keyword>
<dbReference type="InterPro" id="IPR018247">
    <property type="entry name" value="EF_Hand_1_Ca_BS"/>
</dbReference>
<evidence type="ECO:0000313" key="5">
    <source>
        <dbReference type="Proteomes" id="UP000037460"/>
    </source>
</evidence>
<reference evidence="5" key="1">
    <citation type="journal article" date="2015" name="PLoS Genet.">
        <title>Genome Sequence and Transcriptome Analyses of Chrysochromulina tobin: Metabolic Tools for Enhanced Algal Fitness in the Prominent Order Prymnesiales (Haptophyceae).</title>
        <authorList>
            <person name="Hovde B.T."/>
            <person name="Deodato C.R."/>
            <person name="Hunsperger H.M."/>
            <person name="Ryken S.A."/>
            <person name="Yost W."/>
            <person name="Jha R.K."/>
            <person name="Patterson J."/>
            <person name="Monnat R.J. Jr."/>
            <person name="Barlow S.B."/>
            <person name="Starkenburg S.R."/>
            <person name="Cattolico R.A."/>
        </authorList>
    </citation>
    <scope>NUCLEOTIDE SEQUENCE</scope>
    <source>
        <strain evidence="5">CCMP291</strain>
    </source>
</reference>